<evidence type="ECO:0000313" key="1">
    <source>
        <dbReference type="EMBL" id="EHP49368.1"/>
    </source>
</evidence>
<reference evidence="1 2" key="1">
    <citation type="submission" date="2012-01" db="EMBL/GenBank/DDBJ databases">
        <title>The Genome Sequence of Odoribacter laneus YIT 12061.</title>
        <authorList>
            <consortium name="The Broad Institute Genome Sequencing Platform"/>
            <person name="Earl A."/>
            <person name="Ward D."/>
            <person name="Feldgarden M."/>
            <person name="Gevers D."/>
            <person name="Morotomi M."/>
            <person name="Young S.K."/>
            <person name="Zeng Q."/>
            <person name="Gargeya S."/>
            <person name="Fitzgerald M."/>
            <person name="Haas B."/>
            <person name="Abouelleil A."/>
            <person name="Alvarado L."/>
            <person name="Arachchi H.M."/>
            <person name="Berlin A."/>
            <person name="Chapman S.B."/>
            <person name="Gearin G."/>
            <person name="Goldberg J."/>
            <person name="Griggs A."/>
            <person name="Gujja S."/>
            <person name="Hansen M."/>
            <person name="Heiman D."/>
            <person name="Howarth C."/>
            <person name="Larimer J."/>
            <person name="Lui A."/>
            <person name="MacDonald P.J.P."/>
            <person name="McCowen C."/>
            <person name="Montmayeur A."/>
            <person name="Murphy C."/>
            <person name="Neiman D."/>
            <person name="Pearson M."/>
            <person name="Priest M."/>
            <person name="Roberts A."/>
            <person name="Saif S."/>
            <person name="Shea T."/>
            <person name="Sisk P."/>
            <person name="Stolte C."/>
            <person name="Sykes S."/>
            <person name="Wortman J."/>
            <person name="Nusbaum C."/>
            <person name="Birren B."/>
        </authorList>
    </citation>
    <scope>NUCLEOTIDE SEQUENCE [LARGE SCALE GENOMIC DNA]</scope>
    <source>
        <strain evidence="1 2">YIT 12061</strain>
    </source>
</reference>
<accession>H1DF50</accession>
<dbReference type="PATRIC" id="fig|742817.3.peg.945"/>
<dbReference type="GeneID" id="98070775"/>
<dbReference type="STRING" id="742817.HMPREF9449_00886"/>
<dbReference type="AlphaFoldDB" id="H1DF50"/>
<dbReference type="EMBL" id="ADMC01000014">
    <property type="protein sequence ID" value="EHP49368.1"/>
    <property type="molecule type" value="Genomic_DNA"/>
</dbReference>
<sequence>MSNSKDISADTGRLPLSISFNRGMDYENGAFRLRFELETEK</sequence>
<dbReference type="Proteomes" id="UP000004892">
    <property type="component" value="Unassembled WGS sequence"/>
</dbReference>
<proteinExistence type="predicted"/>
<evidence type="ECO:0000313" key="2">
    <source>
        <dbReference type="Proteomes" id="UP000004892"/>
    </source>
</evidence>
<protein>
    <submittedName>
        <fullName evidence="1">Uncharacterized protein</fullName>
    </submittedName>
</protein>
<gene>
    <name evidence="1" type="ORF">HMPREF9449_00886</name>
</gene>
<dbReference type="RefSeq" id="WP_009136034.1">
    <property type="nucleotide sequence ID" value="NZ_JH594596.1"/>
</dbReference>
<organism evidence="1 2">
    <name type="scientific">Odoribacter laneus YIT 12061</name>
    <dbReference type="NCBI Taxonomy" id="742817"/>
    <lineage>
        <taxon>Bacteria</taxon>
        <taxon>Pseudomonadati</taxon>
        <taxon>Bacteroidota</taxon>
        <taxon>Bacteroidia</taxon>
        <taxon>Bacteroidales</taxon>
        <taxon>Odoribacteraceae</taxon>
        <taxon>Odoribacter</taxon>
    </lineage>
</organism>
<name>H1DF50_9BACT</name>
<comment type="caution">
    <text evidence="1">The sequence shown here is derived from an EMBL/GenBank/DDBJ whole genome shotgun (WGS) entry which is preliminary data.</text>
</comment>
<dbReference type="HOGENOM" id="CLU_3273598_0_0_10"/>
<keyword evidence="2" id="KW-1185">Reference proteome</keyword>